<dbReference type="InterPro" id="IPR005793">
    <property type="entry name" value="Formyl_trans_C"/>
</dbReference>
<dbReference type="GO" id="GO:0004479">
    <property type="term" value="F:methionyl-tRNA formyltransferase activity"/>
    <property type="evidence" value="ECO:0007669"/>
    <property type="project" value="UniProtKB-EC"/>
</dbReference>
<keyword evidence="4" id="KW-1185">Reference proteome</keyword>
<protein>
    <submittedName>
        <fullName evidence="3">Methionyl-tRNA formyltransferase</fullName>
        <ecNumber evidence="3">2.1.2.9</ecNumber>
    </submittedName>
</protein>
<dbReference type="Gene3D" id="3.40.50.12230">
    <property type="match status" value="1"/>
</dbReference>
<evidence type="ECO:0000259" key="2">
    <source>
        <dbReference type="Pfam" id="PF02911"/>
    </source>
</evidence>
<dbReference type="InterPro" id="IPR011034">
    <property type="entry name" value="Formyl_transferase-like_C_sf"/>
</dbReference>
<dbReference type="InterPro" id="IPR036477">
    <property type="entry name" value="Formyl_transf_N_sf"/>
</dbReference>
<evidence type="ECO:0000259" key="1">
    <source>
        <dbReference type="Pfam" id="PF00551"/>
    </source>
</evidence>
<name>A0ABV2QDK5_9BURK</name>
<feature type="domain" description="Formyl transferase N-terminal" evidence="1">
    <location>
        <begin position="26"/>
        <end position="176"/>
    </location>
</feature>
<dbReference type="Pfam" id="PF02911">
    <property type="entry name" value="Formyl_trans_C"/>
    <property type="match status" value="1"/>
</dbReference>
<dbReference type="PANTHER" id="PTHR11138">
    <property type="entry name" value="METHIONYL-TRNA FORMYLTRANSFERASE"/>
    <property type="match status" value="1"/>
</dbReference>
<dbReference type="InterPro" id="IPR002376">
    <property type="entry name" value="Formyl_transf_N"/>
</dbReference>
<dbReference type="EC" id="2.1.2.9" evidence="3"/>
<gene>
    <name evidence="3" type="ORF">ABIE13_003753</name>
</gene>
<sequence>MSRAVVFAYHNVGVRCLLALLARGVEVPLVVTHTDNPNEDIWFASVARIAAMHGLKVITPEDANEAEVLAAVQAAQPDFLFSFYYRQMLGAALLKSAPRGAYNMHGSLLPRYRGRVPVNWAIIRGETETGATLHTMEIKPDAGAIVDQMAVPILPDDTAQQVFDKVTVAAEAVLWRSLPALLDGSATLQPQDLAQGSYFGGRKPEDGRIDPAWSARTVHDFVRALTHPYPGAFADLPQGRLRLWQTRRAAAVDNMPTRAELRLLGDQMVLACPDGSSLHVLSATLADEPLTPDNFRGRFSAQTVTLGADIPA</sequence>
<evidence type="ECO:0000313" key="3">
    <source>
        <dbReference type="EMBL" id="MET4578637.1"/>
    </source>
</evidence>
<dbReference type="SUPFAM" id="SSF53328">
    <property type="entry name" value="Formyltransferase"/>
    <property type="match status" value="1"/>
</dbReference>
<reference evidence="3 4" key="1">
    <citation type="submission" date="2024-06" db="EMBL/GenBank/DDBJ databases">
        <title>Sorghum-associated microbial communities from plants grown in Nebraska, USA.</title>
        <authorList>
            <person name="Schachtman D."/>
        </authorList>
    </citation>
    <scope>NUCLEOTIDE SEQUENCE [LARGE SCALE GENOMIC DNA]</scope>
    <source>
        <strain evidence="3 4">2709</strain>
    </source>
</reference>
<keyword evidence="3" id="KW-0808">Transferase</keyword>
<dbReference type="RefSeq" id="WP_354446039.1">
    <property type="nucleotide sequence ID" value="NZ_JBEPSH010000007.1"/>
</dbReference>
<dbReference type="Proteomes" id="UP001549320">
    <property type="component" value="Unassembled WGS sequence"/>
</dbReference>
<accession>A0ABV2QDK5</accession>
<comment type="caution">
    <text evidence="3">The sequence shown here is derived from an EMBL/GenBank/DDBJ whole genome shotgun (WGS) entry which is preliminary data.</text>
</comment>
<proteinExistence type="predicted"/>
<organism evidence="3 4">
    <name type="scientific">Ottowia thiooxydans</name>
    <dbReference type="NCBI Taxonomy" id="219182"/>
    <lineage>
        <taxon>Bacteria</taxon>
        <taxon>Pseudomonadati</taxon>
        <taxon>Pseudomonadota</taxon>
        <taxon>Betaproteobacteria</taxon>
        <taxon>Burkholderiales</taxon>
        <taxon>Comamonadaceae</taxon>
        <taxon>Ottowia</taxon>
    </lineage>
</organism>
<dbReference type="PANTHER" id="PTHR11138:SF5">
    <property type="entry name" value="METHIONYL-TRNA FORMYLTRANSFERASE, MITOCHONDRIAL"/>
    <property type="match status" value="1"/>
</dbReference>
<dbReference type="SUPFAM" id="SSF50486">
    <property type="entry name" value="FMT C-terminal domain-like"/>
    <property type="match status" value="1"/>
</dbReference>
<dbReference type="Pfam" id="PF00551">
    <property type="entry name" value="Formyl_trans_N"/>
    <property type="match status" value="1"/>
</dbReference>
<dbReference type="NCBIfam" id="NF005414">
    <property type="entry name" value="PRK06988.1"/>
    <property type="match status" value="1"/>
</dbReference>
<dbReference type="EMBL" id="JBEPSH010000007">
    <property type="protein sequence ID" value="MET4578637.1"/>
    <property type="molecule type" value="Genomic_DNA"/>
</dbReference>
<feature type="domain" description="Formyl transferase C-terminal" evidence="2">
    <location>
        <begin position="203"/>
        <end position="254"/>
    </location>
</feature>
<evidence type="ECO:0000313" key="4">
    <source>
        <dbReference type="Proteomes" id="UP001549320"/>
    </source>
</evidence>